<reference evidence="4 5" key="1">
    <citation type="submission" date="2017-03" db="EMBL/GenBank/DDBJ databases">
        <title>Genome of the blue death feigning beetle - Asbolus verrucosus.</title>
        <authorList>
            <person name="Rider S.D."/>
        </authorList>
    </citation>
    <scope>NUCLEOTIDE SEQUENCE [LARGE SCALE GENOMIC DNA]</scope>
    <source>
        <strain evidence="4">Butters</strain>
        <tissue evidence="4">Head and leg muscle</tissue>
    </source>
</reference>
<dbReference type="Pfam" id="PF13812">
    <property type="entry name" value="PPR_3"/>
    <property type="match status" value="1"/>
</dbReference>
<dbReference type="InterPro" id="IPR011990">
    <property type="entry name" value="TPR-like_helical_dom_sf"/>
</dbReference>
<dbReference type="Pfam" id="PF17177">
    <property type="entry name" value="PPR_long"/>
    <property type="match status" value="1"/>
</dbReference>
<dbReference type="PANTHER" id="PTHR46862">
    <property type="entry name" value="OS07G0661900 PROTEIN"/>
    <property type="match status" value="1"/>
</dbReference>
<dbReference type="PROSITE" id="PS51375">
    <property type="entry name" value="PPR"/>
    <property type="match status" value="2"/>
</dbReference>
<protein>
    <submittedName>
        <fullName evidence="4">PPR 2 domain containing protein</fullName>
    </submittedName>
</protein>
<dbReference type="PANTHER" id="PTHR46862:SF3">
    <property type="entry name" value="OS07G0661900 PROTEIN"/>
    <property type="match status" value="1"/>
</dbReference>
<proteinExistence type="predicted"/>
<accession>A0A482VYX7</accession>
<dbReference type="InterPro" id="IPR033443">
    <property type="entry name" value="PROP1-like_PPR_dom"/>
</dbReference>
<organism evidence="4 5">
    <name type="scientific">Asbolus verrucosus</name>
    <name type="common">Desert ironclad beetle</name>
    <dbReference type="NCBI Taxonomy" id="1661398"/>
    <lineage>
        <taxon>Eukaryota</taxon>
        <taxon>Metazoa</taxon>
        <taxon>Ecdysozoa</taxon>
        <taxon>Arthropoda</taxon>
        <taxon>Hexapoda</taxon>
        <taxon>Insecta</taxon>
        <taxon>Pterygota</taxon>
        <taxon>Neoptera</taxon>
        <taxon>Endopterygota</taxon>
        <taxon>Coleoptera</taxon>
        <taxon>Polyphaga</taxon>
        <taxon>Cucujiformia</taxon>
        <taxon>Tenebrionidae</taxon>
        <taxon>Pimeliinae</taxon>
        <taxon>Asbolus</taxon>
    </lineage>
</organism>
<dbReference type="STRING" id="1661398.A0A482VYX7"/>
<name>A0A482VYX7_ASBVE</name>
<dbReference type="NCBIfam" id="TIGR00756">
    <property type="entry name" value="PPR"/>
    <property type="match status" value="2"/>
</dbReference>
<evidence type="ECO:0000256" key="2">
    <source>
        <dbReference type="PROSITE-ProRule" id="PRU00708"/>
    </source>
</evidence>
<dbReference type="OrthoDB" id="185373at2759"/>
<evidence type="ECO:0000259" key="3">
    <source>
        <dbReference type="Pfam" id="PF17177"/>
    </source>
</evidence>
<comment type="caution">
    <text evidence="4">The sequence shown here is derived from an EMBL/GenBank/DDBJ whole genome shotgun (WGS) entry which is preliminary data.</text>
</comment>
<evidence type="ECO:0000313" key="4">
    <source>
        <dbReference type="EMBL" id="RZC38132.1"/>
    </source>
</evidence>
<sequence>MFRLGLIRYLVQNTSQVSITQECTKFTKGFHYRTVTTRVKENKHENIITSNLKPASQYSYAVNQQTEQEFLIRLKNDPDVFGDSIEKDIYDEKDLEEEKYFQNQPSPSQKLRIKQYADIIKAFIRKRQIKEAIDVLEVKMLQEDRVKPENYIFNLLVGACGRVGYTKKAFSLYNQMKKRGLKVTSSTYTALFNACSNSPWPEDGLNRALHLRNIMMEKMYEPNETNYNAMIKAFGRCGDLSTAFSLVDEMESKNLQIKDDTINFVLQACIQDKEAGFRHALLVWRKLVDKNINPTFYTYNLMLRCIRDCGIGTVEVMSDTLNKIFKQKVLQLDSRHNKILPSNTNYEQTESAVIEDKLSFNENTRPNLMARIPHLGNIISLAEIKKPEDRLLLVGSCRGFLNNMMENNCTPDIKTFTQLLDCLPGSLLAEKELMRAMKKLNVKPDIDFFNMLIKKRSMRFDYDSAKVIIIYTQVYTKYFPSFLSQNWQSKTMCLTNLPVLTTYTYHCTVPT</sequence>
<dbReference type="Gene3D" id="1.25.40.10">
    <property type="entry name" value="Tetratricopeptide repeat domain"/>
    <property type="match status" value="3"/>
</dbReference>
<feature type="domain" description="PROP1-like PPR" evidence="3">
    <location>
        <begin position="153"/>
        <end position="311"/>
    </location>
</feature>
<gene>
    <name evidence="4" type="ORF">BDFB_012692</name>
</gene>
<dbReference type="Proteomes" id="UP000292052">
    <property type="component" value="Unassembled WGS sequence"/>
</dbReference>
<evidence type="ECO:0000313" key="5">
    <source>
        <dbReference type="Proteomes" id="UP000292052"/>
    </source>
</evidence>
<keyword evidence="5" id="KW-1185">Reference proteome</keyword>
<keyword evidence="1" id="KW-0677">Repeat</keyword>
<feature type="repeat" description="PPR" evidence="2">
    <location>
        <begin position="149"/>
        <end position="183"/>
    </location>
</feature>
<dbReference type="InterPro" id="IPR002885">
    <property type="entry name" value="PPR_rpt"/>
</dbReference>
<dbReference type="FunFam" id="1.25.40.10:FF:001555">
    <property type="entry name" value="GD13877"/>
    <property type="match status" value="1"/>
</dbReference>
<dbReference type="EMBL" id="QDEB01046208">
    <property type="protein sequence ID" value="RZC38132.1"/>
    <property type="molecule type" value="Genomic_DNA"/>
</dbReference>
<evidence type="ECO:0000256" key="1">
    <source>
        <dbReference type="ARBA" id="ARBA00022737"/>
    </source>
</evidence>
<dbReference type="AlphaFoldDB" id="A0A482VYX7"/>
<feature type="repeat" description="PPR" evidence="2">
    <location>
        <begin position="223"/>
        <end position="257"/>
    </location>
</feature>